<dbReference type="PANTHER" id="PTHR12303">
    <property type="entry name" value="CARNOSINE N-METHYLTRANSFERASE"/>
    <property type="match status" value="1"/>
</dbReference>
<proteinExistence type="predicted"/>
<sequence length="434" mass="50623">MRCPPVLQCVTVLLGFGTIAKGEGWFGSGSQNAVTYEDDFPTPRHQQAKEALLNHIQRDRWVWNRSHPRYALLNALYGYLRYRESNIEEVLKWKELYERLPFAQKKVARDVIHYDKSLDRVERLYEENAQVADAILNHGLQYYQVDRKELEQFAQEAEADKREPDRKEVLQAMRHFVRDWSDDGTHERMETFPWVLETIDGLFPSRHDNPDNPIKVIIPGSGLGKLAHEIGDLGGFEVTSNEWSMYMSVAYRYMQTLKEKESVTYYPYIPRWSHQINRANLERGVKMPNTAIDNTAIVHVEGDFTHIFKAQAGQFDVVVTLFFIDTAWNLLTYMDSIKAMLKPGGYWLNLGPLLYRAQPYVQLTLEEILDVSEHMGFEFLDIDPKWGNLTVEGRKARGVEARYSFDLEALIKHAYYAQMWVARKTEDDLFHSEL</sequence>
<dbReference type="Pfam" id="PF07942">
    <property type="entry name" value="CARME"/>
    <property type="match status" value="1"/>
</dbReference>
<dbReference type="Proteomes" id="UP000504638">
    <property type="component" value="Unplaced"/>
</dbReference>
<keyword evidence="3" id="KW-1185">Reference proteome</keyword>
<reference evidence="2 4" key="1">
    <citation type="submission" date="2020-01" db="EMBL/GenBank/DDBJ databases">
        <authorList>
            <consortium name="DOE Joint Genome Institute"/>
            <person name="Haridas S."/>
            <person name="Albert R."/>
            <person name="Binder M."/>
            <person name="Bloem J."/>
            <person name="Labutti K."/>
            <person name="Salamov A."/>
            <person name="Andreopoulos B."/>
            <person name="Baker S.E."/>
            <person name="Barry K."/>
            <person name="Bills G."/>
            <person name="Bluhm B.H."/>
            <person name="Cannon C."/>
            <person name="Castanera R."/>
            <person name="Culley D.E."/>
            <person name="Daum C."/>
            <person name="Ezra D."/>
            <person name="Gonzalez J.B."/>
            <person name="Henrissat B."/>
            <person name="Kuo A."/>
            <person name="Liang C."/>
            <person name="Lipzen A."/>
            <person name="Lutzoni F."/>
            <person name="Magnuson J."/>
            <person name="Mondo S."/>
            <person name="Nolan M."/>
            <person name="Ohm R."/>
            <person name="Pangilinan J."/>
            <person name="Park H.-J."/>
            <person name="Ramirez L."/>
            <person name="Alfaro M."/>
            <person name="Sun H."/>
            <person name="Tritt A."/>
            <person name="Yoshinaga Y."/>
            <person name="Zwiers L.-H."/>
            <person name="Turgeon B.G."/>
            <person name="Goodwin S.B."/>
            <person name="Spatafora J.W."/>
            <person name="Crous P.W."/>
            <person name="Grigoriev I.V."/>
        </authorList>
    </citation>
    <scope>NUCLEOTIDE SEQUENCE</scope>
    <source>
        <strain evidence="2 4">CBS 781.70</strain>
    </source>
</reference>
<reference evidence="4" key="3">
    <citation type="submission" date="2025-04" db="UniProtKB">
        <authorList>
            <consortium name="RefSeq"/>
        </authorList>
    </citation>
    <scope>IDENTIFICATION</scope>
    <source>
        <strain evidence="4">CBS 781.70</strain>
    </source>
</reference>
<dbReference type="PANTHER" id="PTHR12303:SF13">
    <property type="match status" value="1"/>
</dbReference>
<dbReference type="RefSeq" id="XP_033537161.1">
    <property type="nucleotide sequence ID" value="XM_033682433.1"/>
</dbReference>
<dbReference type="GeneID" id="54423003"/>
<dbReference type="InterPro" id="IPR029063">
    <property type="entry name" value="SAM-dependent_MTases_sf"/>
</dbReference>
<gene>
    <name evidence="2 4" type="ORF">P152DRAFT_505416</name>
</gene>
<evidence type="ECO:0000313" key="4">
    <source>
        <dbReference type="RefSeq" id="XP_033537161.1"/>
    </source>
</evidence>
<reference evidence="4" key="2">
    <citation type="submission" date="2020-04" db="EMBL/GenBank/DDBJ databases">
        <authorList>
            <consortium name="NCBI Genome Project"/>
        </authorList>
    </citation>
    <scope>NUCLEOTIDE SEQUENCE</scope>
    <source>
        <strain evidence="4">CBS 781.70</strain>
    </source>
</reference>
<keyword evidence="1" id="KW-0732">Signal</keyword>
<name>A0A6G1GCA3_9PEZI</name>
<dbReference type="EMBL" id="ML975151">
    <property type="protein sequence ID" value="KAF1815530.1"/>
    <property type="molecule type" value="Genomic_DNA"/>
</dbReference>
<dbReference type="InterPro" id="IPR012901">
    <property type="entry name" value="CARME"/>
</dbReference>
<dbReference type="GO" id="GO:0008757">
    <property type="term" value="F:S-adenosylmethionine-dependent methyltransferase activity"/>
    <property type="evidence" value="ECO:0007669"/>
    <property type="project" value="InterPro"/>
</dbReference>
<evidence type="ECO:0000256" key="1">
    <source>
        <dbReference type="SAM" id="SignalP"/>
    </source>
</evidence>
<dbReference type="Gene3D" id="3.40.50.150">
    <property type="entry name" value="Vaccinia Virus protein VP39"/>
    <property type="match status" value="1"/>
</dbReference>
<dbReference type="AlphaFoldDB" id="A0A6G1GCA3"/>
<feature type="signal peptide" evidence="1">
    <location>
        <begin position="1"/>
        <end position="22"/>
    </location>
</feature>
<evidence type="ECO:0000313" key="2">
    <source>
        <dbReference type="EMBL" id="KAF1815530.1"/>
    </source>
</evidence>
<dbReference type="SMART" id="SM01296">
    <property type="entry name" value="N2227"/>
    <property type="match status" value="1"/>
</dbReference>
<dbReference type="OrthoDB" id="978at2759"/>
<organism evidence="2">
    <name type="scientific">Eremomyces bilateralis CBS 781.70</name>
    <dbReference type="NCBI Taxonomy" id="1392243"/>
    <lineage>
        <taxon>Eukaryota</taxon>
        <taxon>Fungi</taxon>
        <taxon>Dikarya</taxon>
        <taxon>Ascomycota</taxon>
        <taxon>Pezizomycotina</taxon>
        <taxon>Dothideomycetes</taxon>
        <taxon>Dothideomycetes incertae sedis</taxon>
        <taxon>Eremomycetales</taxon>
        <taxon>Eremomycetaceae</taxon>
        <taxon>Eremomyces</taxon>
    </lineage>
</organism>
<protein>
    <submittedName>
        <fullName evidence="2 4">N2227-domain-containing protein</fullName>
    </submittedName>
</protein>
<dbReference type="SUPFAM" id="SSF53335">
    <property type="entry name" value="S-adenosyl-L-methionine-dependent methyltransferases"/>
    <property type="match status" value="1"/>
</dbReference>
<accession>A0A6G1GCA3</accession>
<feature type="chain" id="PRO_5044632020" evidence="1">
    <location>
        <begin position="23"/>
        <end position="434"/>
    </location>
</feature>
<evidence type="ECO:0000313" key="3">
    <source>
        <dbReference type="Proteomes" id="UP000504638"/>
    </source>
</evidence>